<protein>
    <recommendedName>
        <fullName evidence="4">Actin</fullName>
    </recommendedName>
</protein>
<dbReference type="PRINTS" id="PR00190">
    <property type="entry name" value="ACTIN"/>
</dbReference>
<dbReference type="Gene3D" id="3.90.640.10">
    <property type="entry name" value="Actin, Chain A, domain 4"/>
    <property type="match status" value="1"/>
</dbReference>
<dbReference type="SMART" id="SM00268">
    <property type="entry name" value="ACTIN"/>
    <property type="match status" value="1"/>
</dbReference>
<dbReference type="SUPFAM" id="SSF53067">
    <property type="entry name" value="Actin-like ATPase domain"/>
    <property type="match status" value="2"/>
</dbReference>
<evidence type="ECO:0000313" key="2">
    <source>
        <dbReference type="EMBL" id="TKR80963.1"/>
    </source>
</evidence>
<dbReference type="AlphaFoldDB" id="A0A4U5NEC4"/>
<organism evidence="2 3">
    <name type="scientific">Steinernema carpocapsae</name>
    <name type="common">Entomopathogenic nematode</name>
    <dbReference type="NCBI Taxonomy" id="34508"/>
    <lineage>
        <taxon>Eukaryota</taxon>
        <taxon>Metazoa</taxon>
        <taxon>Ecdysozoa</taxon>
        <taxon>Nematoda</taxon>
        <taxon>Chromadorea</taxon>
        <taxon>Rhabditida</taxon>
        <taxon>Tylenchina</taxon>
        <taxon>Panagrolaimomorpha</taxon>
        <taxon>Strongyloidoidea</taxon>
        <taxon>Steinernematidae</taxon>
        <taxon>Steinernema</taxon>
    </lineage>
</organism>
<evidence type="ECO:0000256" key="1">
    <source>
        <dbReference type="RuleBase" id="RU000487"/>
    </source>
</evidence>
<dbReference type="Gene3D" id="3.30.420.40">
    <property type="match status" value="2"/>
</dbReference>
<evidence type="ECO:0000313" key="3">
    <source>
        <dbReference type="Proteomes" id="UP000298663"/>
    </source>
</evidence>
<dbReference type="Proteomes" id="UP000298663">
    <property type="component" value="Unassembled WGS sequence"/>
</dbReference>
<dbReference type="STRING" id="34508.A0A4U5NEC4"/>
<dbReference type="CDD" id="cd13395">
    <property type="entry name" value="ASKHA_NBD_Arp4_ACTL6-like"/>
    <property type="match status" value="1"/>
</dbReference>
<dbReference type="Gene3D" id="2.30.36.70">
    <property type="entry name" value="Actin, Chain A, domain 2"/>
    <property type="match status" value="1"/>
</dbReference>
<name>A0A4U5NEC4_STECR</name>
<keyword evidence="3" id="KW-1185">Reference proteome</keyword>
<proteinExistence type="inferred from homology"/>
<reference evidence="2 3" key="2">
    <citation type="journal article" date="2019" name="G3 (Bethesda)">
        <title>Hybrid Assembly of the Genome of the Entomopathogenic Nematode Steinernema carpocapsae Identifies the X-Chromosome.</title>
        <authorList>
            <person name="Serra L."/>
            <person name="Macchietto M."/>
            <person name="Macias-Munoz A."/>
            <person name="McGill C.J."/>
            <person name="Rodriguez I.M."/>
            <person name="Rodriguez B."/>
            <person name="Murad R."/>
            <person name="Mortazavi A."/>
        </authorList>
    </citation>
    <scope>NUCLEOTIDE SEQUENCE [LARGE SCALE GENOMIC DNA]</scope>
    <source>
        <strain evidence="2 3">ALL</strain>
    </source>
</reference>
<dbReference type="EMBL" id="AZBU02000004">
    <property type="protein sequence ID" value="TKR80963.1"/>
    <property type="molecule type" value="Genomic_DNA"/>
</dbReference>
<accession>A0A4U5NEC4</accession>
<reference evidence="2 3" key="1">
    <citation type="journal article" date="2015" name="Genome Biol.">
        <title>Comparative genomics of Steinernema reveals deeply conserved gene regulatory networks.</title>
        <authorList>
            <person name="Dillman A.R."/>
            <person name="Macchietto M."/>
            <person name="Porter C.F."/>
            <person name="Rogers A."/>
            <person name="Williams B."/>
            <person name="Antoshechkin I."/>
            <person name="Lee M.M."/>
            <person name="Goodwin Z."/>
            <person name="Lu X."/>
            <person name="Lewis E.E."/>
            <person name="Goodrich-Blair H."/>
            <person name="Stock S.P."/>
            <person name="Adams B.J."/>
            <person name="Sternberg P.W."/>
            <person name="Mortazavi A."/>
        </authorList>
    </citation>
    <scope>NUCLEOTIDE SEQUENCE [LARGE SCALE GENOMIC DNA]</scope>
    <source>
        <strain evidence="2 3">ALL</strain>
    </source>
</reference>
<dbReference type="OrthoDB" id="5132116at2759"/>
<dbReference type="PANTHER" id="PTHR11937">
    <property type="entry name" value="ACTIN"/>
    <property type="match status" value="1"/>
</dbReference>
<comment type="caution">
    <text evidence="2">The sequence shown here is derived from an EMBL/GenBank/DDBJ whole genome shotgun (WGS) entry which is preliminary data.</text>
</comment>
<dbReference type="InterPro" id="IPR043129">
    <property type="entry name" value="ATPase_NBD"/>
</dbReference>
<dbReference type="InterPro" id="IPR004000">
    <property type="entry name" value="Actin"/>
</dbReference>
<dbReference type="Pfam" id="PF00022">
    <property type="entry name" value="Actin"/>
    <property type="match status" value="1"/>
</dbReference>
<sequence>MSGGIYGGDEVGAVVFDVGSHSFRVGYAGEEFPKADVSSYAGVRALIDSVDTTVDGPARPKKNEYFIGEVAVTVPRKETEVTTFLKDGLIQDWDLFEGYMDYMYNKVLFAESKYHSALFSEPAWNTKECREKLAELMFEKYDVPAFYVMKNAVLTVFANGRTSGLVLDSGASQTSAIPVHDGHCIMQAVVKAPMGGDVIVDQCFDMLRRYNIDVVPTYKIGSKNEVNENEAPVWTLKKNLPAVTESYDRCMKKRVVEDLAASVLQISDSPIDIEHAEKLPSSPYCFPCGLKKEFHADRVKAPEGLFDLNYLTCRSPEVKQTLLSVAQIASMSAGMCDIDIRPSLYSSVMVTGGNSYLMGFTERLNHDLAHKCPPTIKLRVSSLPTLVERRFSAWIGGSIVGSLGTFQQMWISKSEYGESGRNIVEKKCA</sequence>
<gene>
    <name evidence="2" type="ORF">L596_014927</name>
</gene>
<comment type="similarity">
    <text evidence="1">Belongs to the actin family.</text>
</comment>
<evidence type="ECO:0008006" key="4">
    <source>
        <dbReference type="Google" id="ProtNLM"/>
    </source>
</evidence>